<dbReference type="AlphaFoldDB" id="A0AAV8ZMT0"/>
<evidence type="ECO:0000313" key="1">
    <source>
        <dbReference type="EMBL" id="KAJ8966831.1"/>
    </source>
</evidence>
<dbReference type="PANTHER" id="PTHR37162">
    <property type="entry name" value="HAT FAMILY DIMERISATION DOMAINCONTAINING PROTEIN-RELATED"/>
    <property type="match status" value="1"/>
</dbReference>
<sequence length="156" mass="17897">MVELASGTAEDIYQCLKTVILDKQIPFTNLIGFSAVTCNTMFGQFNSVSSLLKKDLPDIAAVKCSCHMMHLCASKVCLKLPRSVEELLRNLGAHFNRSYLRVEKFREFQEFFRTAIHKILSPAITRWLSLQACVNRVIEQFIPLKHYLQQNLFDDP</sequence>
<dbReference type="PANTHER" id="PTHR37162:SF1">
    <property type="entry name" value="BED-TYPE DOMAIN-CONTAINING PROTEIN"/>
    <property type="match status" value="1"/>
</dbReference>
<dbReference type="SUPFAM" id="SSF53098">
    <property type="entry name" value="Ribonuclease H-like"/>
    <property type="match status" value="1"/>
</dbReference>
<protein>
    <submittedName>
        <fullName evidence="1">Uncharacterized protein</fullName>
    </submittedName>
</protein>
<name>A0AAV8ZMT0_9CUCU</name>
<dbReference type="EMBL" id="JANEYF010000933">
    <property type="protein sequence ID" value="KAJ8966831.1"/>
    <property type="molecule type" value="Genomic_DNA"/>
</dbReference>
<evidence type="ECO:0000313" key="2">
    <source>
        <dbReference type="Proteomes" id="UP001162156"/>
    </source>
</evidence>
<accession>A0AAV8ZMT0</accession>
<organism evidence="1 2">
    <name type="scientific">Rhamnusium bicolor</name>
    <dbReference type="NCBI Taxonomy" id="1586634"/>
    <lineage>
        <taxon>Eukaryota</taxon>
        <taxon>Metazoa</taxon>
        <taxon>Ecdysozoa</taxon>
        <taxon>Arthropoda</taxon>
        <taxon>Hexapoda</taxon>
        <taxon>Insecta</taxon>
        <taxon>Pterygota</taxon>
        <taxon>Neoptera</taxon>
        <taxon>Endopterygota</taxon>
        <taxon>Coleoptera</taxon>
        <taxon>Polyphaga</taxon>
        <taxon>Cucujiformia</taxon>
        <taxon>Chrysomeloidea</taxon>
        <taxon>Cerambycidae</taxon>
        <taxon>Lepturinae</taxon>
        <taxon>Rhagiini</taxon>
        <taxon>Rhamnusium</taxon>
    </lineage>
</organism>
<reference evidence="1" key="1">
    <citation type="journal article" date="2023" name="Insect Mol. Biol.">
        <title>Genome sequencing provides insights into the evolution of gene families encoding plant cell wall-degrading enzymes in longhorned beetles.</title>
        <authorList>
            <person name="Shin N.R."/>
            <person name="Okamura Y."/>
            <person name="Kirsch R."/>
            <person name="Pauchet Y."/>
        </authorList>
    </citation>
    <scope>NUCLEOTIDE SEQUENCE</scope>
    <source>
        <strain evidence="1">RBIC_L_NR</strain>
    </source>
</reference>
<gene>
    <name evidence="1" type="ORF">NQ314_003279</name>
</gene>
<proteinExistence type="predicted"/>
<keyword evidence="2" id="KW-1185">Reference proteome</keyword>
<dbReference type="InterPro" id="IPR012337">
    <property type="entry name" value="RNaseH-like_sf"/>
</dbReference>
<comment type="caution">
    <text evidence="1">The sequence shown here is derived from an EMBL/GenBank/DDBJ whole genome shotgun (WGS) entry which is preliminary data.</text>
</comment>
<dbReference type="Proteomes" id="UP001162156">
    <property type="component" value="Unassembled WGS sequence"/>
</dbReference>